<dbReference type="HOGENOM" id="CLU_1166796_0_0_1"/>
<reference evidence="5" key="1">
    <citation type="submission" date="2012-12" db="EMBL/GenBank/DDBJ databases">
        <authorList>
            <person name="Hellsten U."/>
            <person name="Grimwood J."/>
            <person name="Chapman J.A."/>
            <person name="Shapiro H."/>
            <person name="Aerts A."/>
            <person name="Otillar R.P."/>
            <person name="Terry A.Y."/>
            <person name="Boore J.L."/>
            <person name="Simakov O."/>
            <person name="Marletaz F."/>
            <person name="Cho S.-J."/>
            <person name="Edsinger-Gonzales E."/>
            <person name="Havlak P."/>
            <person name="Kuo D.-H."/>
            <person name="Larsson T."/>
            <person name="Lv J."/>
            <person name="Arendt D."/>
            <person name="Savage R."/>
            <person name="Osoegawa K."/>
            <person name="de Jong P."/>
            <person name="Lindberg D.R."/>
            <person name="Seaver E.C."/>
            <person name="Weisblat D.A."/>
            <person name="Putnam N.H."/>
            <person name="Grigoriev I.V."/>
            <person name="Rokhsar D.S."/>
        </authorList>
    </citation>
    <scope>NUCLEOTIDE SEQUENCE</scope>
    <source>
        <strain evidence="5">I ESC-2004</strain>
    </source>
</reference>
<evidence type="ECO:0000313" key="5">
    <source>
        <dbReference type="Proteomes" id="UP000014760"/>
    </source>
</evidence>
<dbReference type="PANTHER" id="PTHR13663:SF2">
    <property type="entry name" value="SIMILAR TO RIKEN CDNA 6430548M08"/>
    <property type="match status" value="1"/>
</dbReference>
<dbReference type="OrthoDB" id="6268344at2759"/>
<reference evidence="3 5" key="2">
    <citation type="journal article" date="2013" name="Nature">
        <title>Insights into bilaterian evolution from three spiralian genomes.</title>
        <authorList>
            <person name="Simakov O."/>
            <person name="Marletaz F."/>
            <person name="Cho S.J."/>
            <person name="Edsinger-Gonzales E."/>
            <person name="Havlak P."/>
            <person name="Hellsten U."/>
            <person name="Kuo D.H."/>
            <person name="Larsson T."/>
            <person name="Lv J."/>
            <person name="Arendt D."/>
            <person name="Savage R."/>
            <person name="Osoegawa K."/>
            <person name="de Jong P."/>
            <person name="Grimwood J."/>
            <person name="Chapman J.A."/>
            <person name="Shapiro H."/>
            <person name="Aerts A."/>
            <person name="Otillar R.P."/>
            <person name="Terry A.Y."/>
            <person name="Boore J.L."/>
            <person name="Grigoriev I.V."/>
            <person name="Lindberg D.R."/>
            <person name="Seaver E.C."/>
            <person name="Weisblat D.A."/>
            <person name="Putnam N.H."/>
            <person name="Rokhsar D.S."/>
        </authorList>
    </citation>
    <scope>NUCLEOTIDE SEQUENCE</scope>
    <source>
        <strain evidence="3 5">I ESC-2004</strain>
    </source>
</reference>
<accession>R7TYG9</accession>
<evidence type="ECO:0000313" key="3">
    <source>
        <dbReference type="EMBL" id="ELT98672.1"/>
    </source>
</evidence>
<sequence length="238" mass="27754">MLRSGSVGSDRSWTSGMSGEHIDDRSRECMEFMRDFVERMFGSSSSAITPLDKAQFGHFCQQSAGRLWFARFVNAQRVNNQRVLEQTFYGLVQYFAVALFECYEEEDFGPAKTLMNMCFTFYFEAVQPTGGAPHKHFLYSYLKEQPIWQSLRFWNAAFFDAVQQERARKPTPTRDQANGQDEREFQENVTFGQLGTFTCNMRAFGLSQELCMEFLRKQSTIVNLKDEQVQMLRKNIMR</sequence>
<dbReference type="InterPro" id="IPR039872">
    <property type="entry name" value="KIAA0513"/>
</dbReference>
<dbReference type="Proteomes" id="UP000014760">
    <property type="component" value="Unassembled WGS sequence"/>
</dbReference>
<proteinExistence type="predicted"/>
<dbReference type="OMA" id="HEVEMAG"/>
<dbReference type="InterPro" id="IPR022096">
    <property type="entry name" value="SBF1/SBF2"/>
</dbReference>
<dbReference type="Pfam" id="PF12335">
    <property type="entry name" value="SBF2"/>
    <property type="match status" value="1"/>
</dbReference>
<reference evidence="4" key="3">
    <citation type="submission" date="2015-06" db="UniProtKB">
        <authorList>
            <consortium name="EnsemblMetazoa"/>
        </authorList>
    </citation>
    <scope>IDENTIFICATION</scope>
</reference>
<protein>
    <recommendedName>
        <fullName evidence="2">SBF1/SBF2 domain-containing protein</fullName>
    </recommendedName>
</protein>
<gene>
    <name evidence="3" type="ORF">CAPTEDRAFT_148510</name>
</gene>
<dbReference type="STRING" id="283909.R7TYG9"/>
<evidence type="ECO:0000259" key="2">
    <source>
        <dbReference type="Pfam" id="PF12335"/>
    </source>
</evidence>
<organism evidence="3">
    <name type="scientific">Capitella teleta</name>
    <name type="common">Polychaete worm</name>
    <dbReference type="NCBI Taxonomy" id="283909"/>
    <lineage>
        <taxon>Eukaryota</taxon>
        <taxon>Metazoa</taxon>
        <taxon>Spiralia</taxon>
        <taxon>Lophotrochozoa</taxon>
        <taxon>Annelida</taxon>
        <taxon>Polychaeta</taxon>
        <taxon>Sedentaria</taxon>
        <taxon>Scolecida</taxon>
        <taxon>Capitellidae</taxon>
        <taxon>Capitella</taxon>
    </lineage>
</organism>
<dbReference type="PANTHER" id="PTHR13663">
    <property type="entry name" value="SIMILAR TO RIKEN CDNA 6430548M08"/>
    <property type="match status" value="1"/>
</dbReference>
<dbReference type="FunCoup" id="R7TYG9">
    <property type="interactions" value="21"/>
</dbReference>
<evidence type="ECO:0000313" key="4">
    <source>
        <dbReference type="EnsemblMetazoa" id="CapteP148510"/>
    </source>
</evidence>
<feature type="compositionally biased region" description="Polar residues" evidence="1">
    <location>
        <begin position="1"/>
        <end position="17"/>
    </location>
</feature>
<dbReference type="EMBL" id="AMQN01010370">
    <property type="status" value="NOT_ANNOTATED_CDS"/>
    <property type="molecule type" value="Genomic_DNA"/>
</dbReference>
<evidence type="ECO:0000256" key="1">
    <source>
        <dbReference type="SAM" id="MobiDB-lite"/>
    </source>
</evidence>
<feature type="region of interest" description="Disordered" evidence="1">
    <location>
        <begin position="1"/>
        <end position="21"/>
    </location>
</feature>
<feature type="domain" description="SBF1/SBF2" evidence="2">
    <location>
        <begin position="31"/>
        <end position="198"/>
    </location>
</feature>
<dbReference type="EnsemblMetazoa" id="CapteT148510">
    <property type="protein sequence ID" value="CapteP148510"/>
    <property type="gene ID" value="CapteG148510"/>
</dbReference>
<keyword evidence="5" id="KW-1185">Reference proteome</keyword>
<name>R7TYG9_CAPTE</name>
<dbReference type="EMBL" id="KB307653">
    <property type="protein sequence ID" value="ELT98672.1"/>
    <property type="molecule type" value="Genomic_DNA"/>
</dbReference>
<dbReference type="AlphaFoldDB" id="R7TYG9"/>